<organism evidence="2">
    <name type="scientific">Brachypodium distachyon</name>
    <name type="common">Purple false brome</name>
    <name type="synonym">Trachynia distachya</name>
    <dbReference type="NCBI Taxonomy" id="15368"/>
    <lineage>
        <taxon>Eukaryota</taxon>
        <taxon>Viridiplantae</taxon>
        <taxon>Streptophyta</taxon>
        <taxon>Embryophyta</taxon>
        <taxon>Tracheophyta</taxon>
        <taxon>Spermatophyta</taxon>
        <taxon>Magnoliopsida</taxon>
        <taxon>Liliopsida</taxon>
        <taxon>Poales</taxon>
        <taxon>Poaceae</taxon>
        <taxon>BOP clade</taxon>
        <taxon>Pooideae</taxon>
        <taxon>Stipodae</taxon>
        <taxon>Brachypodieae</taxon>
        <taxon>Brachypodium</taxon>
    </lineage>
</organism>
<evidence type="ECO:0000313" key="3">
    <source>
        <dbReference type="EnsemblPlants" id="KQK09652"/>
    </source>
</evidence>
<name>A0A0Q3JBM7_BRADI</name>
<evidence type="ECO:0000313" key="4">
    <source>
        <dbReference type="Proteomes" id="UP000008810"/>
    </source>
</evidence>
<sequence length="116" mass="13173">MPFAFQAAESMLGAAARLSGCDGEVHRPRMSSTASPTTREGAARKKLEGELGRERFGEEGDQCGRERGEVWEREEEEGFFFKRDYTLSYDMWVQVVTSATDTRLSHIRTCDELLMK</sequence>
<dbReference type="AlphaFoldDB" id="A0A0Q3JBM7"/>
<reference evidence="2 3" key="1">
    <citation type="journal article" date="2010" name="Nature">
        <title>Genome sequencing and analysis of the model grass Brachypodium distachyon.</title>
        <authorList>
            <consortium name="International Brachypodium Initiative"/>
        </authorList>
    </citation>
    <scope>NUCLEOTIDE SEQUENCE [LARGE SCALE GENOMIC DNA]</scope>
    <source>
        <strain evidence="2 3">Bd21</strain>
    </source>
</reference>
<reference evidence="2" key="2">
    <citation type="submission" date="2017-06" db="EMBL/GenBank/DDBJ databases">
        <title>WGS assembly of Brachypodium distachyon.</title>
        <authorList>
            <consortium name="The International Brachypodium Initiative"/>
            <person name="Lucas S."/>
            <person name="Harmon-Smith M."/>
            <person name="Lail K."/>
            <person name="Tice H."/>
            <person name="Grimwood J."/>
            <person name="Bruce D."/>
            <person name="Barry K."/>
            <person name="Shu S."/>
            <person name="Lindquist E."/>
            <person name="Wang M."/>
            <person name="Pitluck S."/>
            <person name="Vogel J.P."/>
            <person name="Garvin D.F."/>
            <person name="Mockler T.C."/>
            <person name="Schmutz J."/>
            <person name="Rokhsar D."/>
            <person name="Bevan M.W."/>
        </authorList>
    </citation>
    <scope>NUCLEOTIDE SEQUENCE</scope>
    <source>
        <strain evidence="2">Bd21</strain>
    </source>
</reference>
<reference evidence="3" key="3">
    <citation type="submission" date="2018-08" db="UniProtKB">
        <authorList>
            <consortium name="EnsemblPlants"/>
        </authorList>
    </citation>
    <scope>IDENTIFICATION</scope>
    <source>
        <strain evidence="3">cv. Bd21</strain>
    </source>
</reference>
<accession>A0A0Q3JBM7</accession>
<evidence type="ECO:0000256" key="1">
    <source>
        <dbReference type="SAM" id="MobiDB-lite"/>
    </source>
</evidence>
<feature type="region of interest" description="Disordered" evidence="1">
    <location>
        <begin position="22"/>
        <end position="49"/>
    </location>
</feature>
<proteinExistence type="predicted"/>
<dbReference type="InParanoid" id="A0A0Q3JBM7"/>
<keyword evidence="4" id="KW-1185">Reference proteome</keyword>
<dbReference type="Proteomes" id="UP000008810">
    <property type="component" value="Chromosome 2"/>
</dbReference>
<gene>
    <name evidence="2" type="ORF">BRADI_2g49383v3</name>
</gene>
<dbReference type="EMBL" id="CM000881">
    <property type="protein sequence ID" value="KQK09652.1"/>
    <property type="molecule type" value="Genomic_DNA"/>
</dbReference>
<dbReference type="Gramene" id="KQK09652">
    <property type="protein sequence ID" value="KQK09652"/>
    <property type="gene ID" value="BRADI_2g49383v3"/>
</dbReference>
<dbReference type="EnsemblPlants" id="KQK09652">
    <property type="protein sequence ID" value="KQK09652"/>
    <property type="gene ID" value="BRADI_2g49383v3"/>
</dbReference>
<protein>
    <submittedName>
        <fullName evidence="2 3">Uncharacterized protein</fullName>
    </submittedName>
</protein>
<evidence type="ECO:0000313" key="2">
    <source>
        <dbReference type="EMBL" id="KQK09652.1"/>
    </source>
</evidence>